<proteinExistence type="inferred from homology"/>
<dbReference type="PANTHER" id="PTHR44942">
    <property type="entry name" value="METHYLTRANSF_11 DOMAIN-CONTAINING PROTEIN"/>
    <property type="match status" value="1"/>
</dbReference>
<evidence type="ECO:0000313" key="6">
    <source>
        <dbReference type="Proteomes" id="UP000799764"/>
    </source>
</evidence>
<dbReference type="Proteomes" id="UP000799764">
    <property type="component" value="Unassembled WGS sequence"/>
</dbReference>
<dbReference type="AlphaFoldDB" id="A0A9P4PH55"/>
<protein>
    <submittedName>
        <fullName evidence="5">S-adenosyl-L-methionine-dependent methyltransferase</fullName>
    </submittedName>
</protein>
<dbReference type="OrthoDB" id="10027013at2759"/>
<dbReference type="Pfam" id="PF08241">
    <property type="entry name" value="Methyltransf_11"/>
    <property type="match status" value="1"/>
</dbReference>
<dbReference type="PANTHER" id="PTHR44942:SF4">
    <property type="entry name" value="METHYLTRANSFERASE TYPE 11 DOMAIN-CONTAINING PROTEIN"/>
    <property type="match status" value="1"/>
</dbReference>
<organism evidence="5 6">
    <name type="scientific">Karstenula rhodostoma CBS 690.94</name>
    <dbReference type="NCBI Taxonomy" id="1392251"/>
    <lineage>
        <taxon>Eukaryota</taxon>
        <taxon>Fungi</taxon>
        <taxon>Dikarya</taxon>
        <taxon>Ascomycota</taxon>
        <taxon>Pezizomycotina</taxon>
        <taxon>Dothideomycetes</taxon>
        <taxon>Pleosporomycetidae</taxon>
        <taxon>Pleosporales</taxon>
        <taxon>Massarineae</taxon>
        <taxon>Didymosphaeriaceae</taxon>
        <taxon>Karstenula</taxon>
    </lineage>
</organism>
<gene>
    <name evidence="5" type="ORF">P171DRAFT_521058</name>
</gene>
<evidence type="ECO:0000259" key="4">
    <source>
        <dbReference type="Pfam" id="PF08241"/>
    </source>
</evidence>
<dbReference type="InterPro" id="IPR029063">
    <property type="entry name" value="SAM-dependent_MTases_sf"/>
</dbReference>
<dbReference type="EMBL" id="MU001500">
    <property type="protein sequence ID" value="KAF2444985.1"/>
    <property type="molecule type" value="Genomic_DNA"/>
</dbReference>
<keyword evidence="2 5" id="KW-0489">Methyltransferase</keyword>
<accession>A0A9P4PH55</accession>
<dbReference type="CDD" id="cd02440">
    <property type="entry name" value="AdoMet_MTases"/>
    <property type="match status" value="1"/>
</dbReference>
<dbReference type="Gene3D" id="3.40.50.150">
    <property type="entry name" value="Vaccinia Virus protein VP39"/>
    <property type="match status" value="1"/>
</dbReference>
<comment type="similarity">
    <text evidence="1">Belongs to the methyltransferase superfamily.</text>
</comment>
<feature type="domain" description="Methyltransferase type 11" evidence="4">
    <location>
        <begin position="49"/>
        <end position="138"/>
    </location>
</feature>
<evidence type="ECO:0000256" key="1">
    <source>
        <dbReference type="ARBA" id="ARBA00008361"/>
    </source>
</evidence>
<dbReference type="GO" id="GO:0032259">
    <property type="term" value="P:methylation"/>
    <property type="evidence" value="ECO:0007669"/>
    <property type="project" value="UniProtKB-KW"/>
</dbReference>
<evidence type="ECO:0000256" key="3">
    <source>
        <dbReference type="ARBA" id="ARBA00022679"/>
    </source>
</evidence>
<evidence type="ECO:0000313" key="5">
    <source>
        <dbReference type="EMBL" id="KAF2444985.1"/>
    </source>
</evidence>
<dbReference type="SUPFAM" id="SSF53335">
    <property type="entry name" value="S-adenosyl-L-methionine-dependent methyltransferases"/>
    <property type="match status" value="1"/>
</dbReference>
<sequence length="276" mass="31153">MPQIHHQATHGFHAATSYDTHRPDYPSQAVSALLAAILIADVPGARLVELGAGTGKFTSLLAARGEGFDVVAGEPHEEMRRVLQGKRLRGVRVVGDRGEELGSVEGGWADGVVVAQAFHWFATIETLEEIRRVLKPSGGGLGMIWNVDDFNAPIDHTPSTPCEARLKAIIRSLPNPINLYRELKWKDVLRPEQQQLFEWPLREDEIAYETRLSRDQIWERFATMSQVSSLKGDELQAMKDRVFETLTSDDVEEDEEGNIKWHGRTVWYWTFPIADR</sequence>
<keyword evidence="3" id="KW-0808">Transferase</keyword>
<dbReference type="GO" id="GO:0008757">
    <property type="term" value="F:S-adenosylmethionine-dependent methyltransferase activity"/>
    <property type="evidence" value="ECO:0007669"/>
    <property type="project" value="InterPro"/>
</dbReference>
<dbReference type="InterPro" id="IPR013216">
    <property type="entry name" value="Methyltransf_11"/>
</dbReference>
<keyword evidence="6" id="KW-1185">Reference proteome</keyword>
<reference evidence="5" key="1">
    <citation type="journal article" date="2020" name="Stud. Mycol.">
        <title>101 Dothideomycetes genomes: a test case for predicting lifestyles and emergence of pathogens.</title>
        <authorList>
            <person name="Haridas S."/>
            <person name="Albert R."/>
            <person name="Binder M."/>
            <person name="Bloem J."/>
            <person name="Labutti K."/>
            <person name="Salamov A."/>
            <person name="Andreopoulos B."/>
            <person name="Baker S."/>
            <person name="Barry K."/>
            <person name="Bills G."/>
            <person name="Bluhm B."/>
            <person name="Cannon C."/>
            <person name="Castanera R."/>
            <person name="Culley D."/>
            <person name="Daum C."/>
            <person name="Ezra D."/>
            <person name="Gonzalez J."/>
            <person name="Henrissat B."/>
            <person name="Kuo A."/>
            <person name="Liang C."/>
            <person name="Lipzen A."/>
            <person name="Lutzoni F."/>
            <person name="Magnuson J."/>
            <person name="Mondo S."/>
            <person name="Nolan M."/>
            <person name="Ohm R."/>
            <person name="Pangilinan J."/>
            <person name="Park H.-J."/>
            <person name="Ramirez L."/>
            <person name="Alfaro M."/>
            <person name="Sun H."/>
            <person name="Tritt A."/>
            <person name="Yoshinaga Y."/>
            <person name="Zwiers L.-H."/>
            <person name="Turgeon B."/>
            <person name="Goodwin S."/>
            <person name="Spatafora J."/>
            <person name="Crous P."/>
            <person name="Grigoriev I."/>
        </authorList>
    </citation>
    <scope>NUCLEOTIDE SEQUENCE</scope>
    <source>
        <strain evidence="5">CBS 690.94</strain>
    </source>
</reference>
<evidence type="ECO:0000256" key="2">
    <source>
        <dbReference type="ARBA" id="ARBA00022603"/>
    </source>
</evidence>
<dbReference type="InterPro" id="IPR051052">
    <property type="entry name" value="Diverse_substrate_MTase"/>
</dbReference>
<comment type="caution">
    <text evidence="5">The sequence shown here is derived from an EMBL/GenBank/DDBJ whole genome shotgun (WGS) entry which is preliminary data.</text>
</comment>
<name>A0A9P4PH55_9PLEO</name>